<sequence length="149" mass="16291">MPRAVNPADVSRALSELLLEDNNLSAQGIALVRSDVINETPSMCPWVGVYRSLVQFQPRTIGAGSGAMNQLIDMLIVAQHSDGTSGEECEERLESLLADICSVVLSDTTVKGTVHALREMSITYDDYRLAGEQFMQTAVVRATYETRVL</sequence>
<proteinExistence type="predicted"/>
<accession>A0A6J5P0N9</accession>
<dbReference type="EMBL" id="LR796771">
    <property type="protein sequence ID" value="CAB4165480.1"/>
    <property type="molecule type" value="Genomic_DNA"/>
</dbReference>
<name>A0A6J5P0N9_9CAUD</name>
<reference evidence="1" key="1">
    <citation type="submission" date="2020-04" db="EMBL/GenBank/DDBJ databases">
        <authorList>
            <person name="Chiriac C."/>
            <person name="Salcher M."/>
            <person name="Ghai R."/>
            <person name="Kavagutti S V."/>
        </authorList>
    </citation>
    <scope>NUCLEOTIDE SEQUENCE</scope>
</reference>
<organism evidence="1">
    <name type="scientific">uncultured Caudovirales phage</name>
    <dbReference type="NCBI Taxonomy" id="2100421"/>
    <lineage>
        <taxon>Viruses</taxon>
        <taxon>Duplodnaviria</taxon>
        <taxon>Heunggongvirae</taxon>
        <taxon>Uroviricota</taxon>
        <taxon>Caudoviricetes</taxon>
        <taxon>Peduoviridae</taxon>
        <taxon>Maltschvirus</taxon>
        <taxon>Maltschvirus maltsch</taxon>
    </lineage>
</organism>
<gene>
    <name evidence="1" type="ORF">UFOVP820_54</name>
</gene>
<protein>
    <recommendedName>
        <fullName evidence="2">Tail completion protein</fullName>
    </recommendedName>
</protein>
<evidence type="ECO:0008006" key="2">
    <source>
        <dbReference type="Google" id="ProtNLM"/>
    </source>
</evidence>
<evidence type="ECO:0000313" key="1">
    <source>
        <dbReference type="EMBL" id="CAB4165480.1"/>
    </source>
</evidence>